<evidence type="ECO:0000313" key="2">
    <source>
        <dbReference type="EMBL" id="SDW39089.1"/>
    </source>
</evidence>
<reference evidence="3" key="1">
    <citation type="submission" date="2016-10" db="EMBL/GenBank/DDBJ databases">
        <authorList>
            <person name="Varghese N."/>
            <person name="Submissions S."/>
        </authorList>
    </citation>
    <scope>NUCLEOTIDE SEQUENCE [LARGE SCALE GENOMIC DNA]</scope>
    <source>
        <strain evidence="3">DSM 217</strain>
    </source>
</reference>
<dbReference type="InterPro" id="IPR051404">
    <property type="entry name" value="TA_system_antitoxin"/>
</dbReference>
<dbReference type="InterPro" id="IPR035069">
    <property type="entry name" value="TTHA1013/TTHA0281-like"/>
</dbReference>
<evidence type="ECO:0000259" key="1">
    <source>
        <dbReference type="Pfam" id="PF15919"/>
    </source>
</evidence>
<dbReference type="Gene3D" id="3.30.160.250">
    <property type="match status" value="1"/>
</dbReference>
<dbReference type="AlphaFoldDB" id="A0A1H2T738"/>
<dbReference type="InterPro" id="IPR031807">
    <property type="entry name" value="HicB-like"/>
</dbReference>
<dbReference type="EMBL" id="FNNZ01000003">
    <property type="protein sequence ID" value="SDW39089.1"/>
    <property type="molecule type" value="Genomic_DNA"/>
</dbReference>
<dbReference type="Proteomes" id="UP000198816">
    <property type="component" value="Unassembled WGS sequence"/>
</dbReference>
<dbReference type="SUPFAM" id="SSF143100">
    <property type="entry name" value="TTHA1013/TTHA0281-like"/>
    <property type="match status" value="1"/>
</dbReference>
<feature type="domain" description="HicB-like antitoxin of toxin-antitoxin system" evidence="1">
    <location>
        <begin position="3"/>
        <end position="65"/>
    </location>
</feature>
<protein>
    <submittedName>
        <fullName evidence="2">Predicted nuclease of the RNAse H fold, HicB family</fullName>
    </submittedName>
</protein>
<dbReference type="PANTHER" id="PTHR34504">
    <property type="entry name" value="ANTITOXIN HICB"/>
    <property type="match status" value="1"/>
</dbReference>
<evidence type="ECO:0000313" key="3">
    <source>
        <dbReference type="Proteomes" id="UP000198816"/>
    </source>
</evidence>
<dbReference type="Pfam" id="PF15919">
    <property type="entry name" value="HicB_lk_antitox"/>
    <property type="match status" value="1"/>
</dbReference>
<dbReference type="STRING" id="1058.SAMN05421783_103303"/>
<dbReference type="OrthoDB" id="9807959at2"/>
<gene>
    <name evidence="2" type="ORF">SAMN05421783_103303</name>
</gene>
<dbReference type="PANTHER" id="PTHR34504:SF2">
    <property type="entry name" value="UPF0150 PROTEIN SSL0259"/>
    <property type="match status" value="1"/>
</dbReference>
<keyword evidence="3" id="KW-1185">Reference proteome</keyword>
<organism evidence="2 3">
    <name type="scientific">Thiocapsa roseopersicina</name>
    <dbReference type="NCBI Taxonomy" id="1058"/>
    <lineage>
        <taxon>Bacteria</taxon>
        <taxon>Pseudomonadati</taxon>
        <taxon>Pseudomonadota</taxon>
        <taxon>Gammaproteobacteria</taxon>
        <taxon>Chromatiales</taxon>
        <taxon>Chromatiaceae</taxon>
        <taxon>Thiocapsa</taxon>
    </lineage>
</organism>
<sequence>MRYAIVIEKTASNFSAYYVPDLPGCIATGAPVEGVEAEIKEAIALHLEGMRADGIKPPIPQSRVEYVEVAA</sequence>
<name>A0A1H2T738_THIRO</name>
<proteinExistence type="predicted"/>
<accession>A0A1H2T738</accession>